<dbReference type="EMBL" id="BAABAQ010000007">
    <property type="protein sequence ID" value="GAA4195846.1"/>
    <property type="molecule type" value="Genomic_DNA"/>
</dbReference>
<dbReference type="CDD" id="cd00093">
    <property type="entry name" value="HTH_XRE"/>
    <property type="match status" value="1"/>
</dbReference>
<dbReference type="Pfam" id="PF13560">
    <property type="entry name" value="HTH_31"/>
    <property type="match status" value="1"/>
</dbReference>
<dbReference type="PROSITE" id="PS50943">
    <property type="entry name" value="HTH_CROC1"/>
    <property type="match status" value="1"/>
</dbReference>
<organism evidence="3 4">
    <name type="scientific">Streptosporangium oxazolinicum</name>
    <dbReference type="NCBI Taxonomy" id="909287"/>
    <lineage>
        <taxon>Bacteria</taxon>
        <taxon>Bacillati</taxon>
        <taxon>Actinomycetota</taxon>
        <taxon>Actinomycetes</taxon>
        <taxon>Streptosporangiales</taxon>
        <taxon>Streptosporangiaceae</taxon>
        <taxon>Streptosporangium</taxon>
    </lineage>
</organism>
<proteinExistence type="predicted"/>
<dbReference type="Gene3D" id="1.10.260.40">
    <property type="entry name" value="lambda repressor-like DNA-binding domains"/>
    <property type="match status" value="1"/>
</dbReference>
<feature type="region of interest" description="Disordered" evidence="1">
    <location>
        <begin position="1"/>
        <end position="20"/>
    </location>
</feature>
<comment type="caution">
    <text evidence="3">The sequence shown here is derived from an EMBL/GenBank/DDBJ whole genome shotgun (WGS) entry which is preliminary data.</text>
</comment>
<accession>A0ABP8B273</accession>
<keyword evidence="4" id="KW-1185">Reference proteome</keyword>
<protein>
    <submittedName>
        <fullName evidence="3">Helix-turn-helix transcriptional regulator</fullName>
    </submittedName>
</protein>
<dbReference type="InterPro" id="IPR001387">
    <property type="entry name" value="Cro/C1-type_HTH"/>
</dbReference>
<dbReference type="SMART" id="SM00530">
    <property type="entry name" value="HTH_XRE"/>
    <property type="match status" value="1"/>
</dbReference>
<evidence type="ECO:0000259" key="2">
    <source>
        <dbReference type="PROSITE" id="PS50943"/>
    </source>
</evidence>
<evidence type="ECO:0000313" key="3">
    <source>
        <dbReference type="EMBL" id="GAA4195846.1"/>
    </source>
</evidence>
<dbReference type="Proteomes" id="UP001501251">
    <property type="component" value="Unassembled WGS sequence"/>
</dbReference>
<name>A0ABP8B273_9ACTN</name>
<dbReference type="InterPro" id="IPR010982">
    <property type="entry name" value="Lambda_DNA-bd_dom_sf"/>
</dbReference>
<dbReference type="SUPFAM" id="SSF47413">
    <property type="entry name" value="lambda repressor-like DNA-binding domains"/>
    <property type="match status" value="1"/>
</dbReference>
<evidence type="ECO:0000313" key="4">
    <source>
        <dbReference type="Proteomes" id="UP001501251"/>
    </source>
</evidence>
<evidence type="ECO:0000256" key="1">
    <source>
        <dbReference type="SAM" id="MobiDB-lite"/>
    </source>
</evidence>
<dbReference type="InterPro" id="IPR043917">
    <property type="entry name" value="DUF5753"/>
</dbReference>
<feature type="domain" description="HTH cro/C1-type" evidence="2">
    <location>
        <begin position="34"/>
        <end position="89"/>
    </location>
</feature>
<reference evidence="4" key="1">
    <citation type="journal article" date="2019" name="Int. J. Syst. Evol. Microbiol.">
        <title>The Global Catalogue of Microorganisms (GCM) 10K type strain sequencing project: providing services to taxonomists for standard genome sequencing and annotation.</title>
        <authorList>
            <consortium name="The Broad Institute Genomics Platform"/>
            <consortium name="The Broad Institute Genome Sequencing Center for Infectious Disease"/>
            <person name="Wu L."/>
            <person name="Ma J."/>
        </authorList>
    </citation>
    <scope>NUCLEOTIDE SEQUENCE [LARGE SCALE GENOMIC DNA]</scope>
    <source>
        <strain evidence="4">JCM 17388</strain>
    </source>
</reference>
<dbReference type="RefSeq" id="WP_344919692.1">
    <property type="nucleotide sequence ID" value="NZ_BAABAQ010000007.1"/>
</dbReference>
<gene>
    <name evidence="3" type="ORF">GCM10022252_42300</name>
</gene>
<dbReference type="Pfam" id="PF19054">
    <property type="entry name" value="DUF5753"/>
    <property type="match status" value="1"/>
</dbReference>
<sequence length="305" mass="34426">MITPNADGRPVSPTPMAAPRGSSTVLRIVLGAQLRRLREQRGITLEEAGHSIRASHSKVSRMELGRVSFRIRDVADLLTLYGVTSDAEREPLLSLVEKANLTGWWHNYNDVLPPWFETYVGLEESATGIRNYEVQFVPGLLQSEGYARAVVQLGFPSASAEELDRRVRLRMARQRLLRRPEPPHLWAVLDEAVLRRPLGGVRAMCEQIDHILRALELPNVTVQIVPFSVGGHAAAGGPFSILRFSQPDLPDVVYMEQLTSAVYLEKRDDVDSYLEVMERLCIEAEPVTRTREILLGIREEFQRRL</sequence>